<protein>
    <submittedName>
        <fullName evidence="2">Transposase</fullName>
    </submittedName>
</protein>
<evidence type="ECO:0000313" key="3">
    <source>
        <dbReference type="Proteomes" id="UP000299367"/>
    </source>
</evidence>
<dbReference type="Pfam" id="PF01385">
    <property type="entry name" value="OrfB_IS605"/>
    <property type="match status" value="1"/>
</dbReference>
<gene>
    <name evidence="2" type="ORF">NIES80_40520</name>
</gene>
<organism evidence="2 3">
    <name type="scientific">Dolichospermum planctonicum</name>
    <dbReference type="NCBI Taxonomy" id="136072"/>
    <lineage>
        <taxon>Bacteria</taxon>
        <taxon>Bacillati</taxon>
        <taxon>Cyanobacteriota</taxon>
        <taxon>Cyanophyceae</taxon>
        <taxon>Nostocales</taxon>
        <taxon>Aphanizomenonaceae</taxon>
        <taxon>Dolichospermum</taxon>
    </lineage>
</organism>
<feature type="domain" description="Probable transposase IS891/IS1136/IS1341" evidence="1">
    <location>
        <begin position="6"/>
        <end position="107"/>
    </location>
</feature>
<dbReference type="EMBL" id="BJCF01000137">
    <property type="protein sequence ID" value="GCL44321.1"/>
    <property type="molecule type" value="Genomic_DNA"/>
</dbReference>
<proteinExistence type="predicted"/>
<sequence>MDINATGKTVGLDVALNSFYTNSQGDKIDNPRYLRKSEKSLKRLQKRVSRKKKGSNNRQKAINRLGRKHLQVSRQRQDFAIKTALCVVKSNDLVAFEKLQVRNMVKNSKLAKSISDAGWSVDFGFTILDFGLTPPSSVELGDFRLAILD</sequence>
<dbReference type="Proteomes" id="UP000299367">
    <property type="component" value="Unassembled WGS sequence"/>
</dbReference>
<dbReference type="InterPro" id="IPR001959">
    <property type="entry name" value="Transposase"/>
</dbReference>
<name>A0A480AMM9_9CYAN</name>
<evidence type="ECO:0000259" key="1">
    <source>
        <dbReference type="Pfam" id="PF01385"/>
    </source>
</evidence>
<comment type="caution">
    <text evidence="2">The sequence shown here is derived from an EMBL/GenBank/DDBJ whole genome shotgun (WGS) entry which is preliminary data.</text>
</comment>
<dbReference type="NCBIfam" id="NF040570">
    <property type="entry name" value="guided_TnpB"/>
    <property type="match status" value="1"/>
</dbReference>
<accession>A0A480AMM9</accession>
<dbReference type="AlphaFoldDB" id="A0A480AMM9"/>
<evidence type="ECO:0000313" key="2">
    <source>
        <dbReference type="EMBL" id="GCL44321.1"/>
    </source>
</evidence>
<reference evidence="3" key="1">
    <citation type="submission" date="2019-02" db="EMBL/GenBank/DDBJ databases">
        <title>Draft genome sequence of Dolichospermum planctonicum NIES-80.</title>
        <authorList>
            <person name="Yamaguchi H."/>
            <person name="Suzuki S."/>
            <person name="Kawachi M."/>
        </authorList>
    </citation>
    <scope>NUCLEOTIDE SEQUENCE [LARGE SCALE GENOMIC DNA]</scope>
    <source>
        <strain evidence="3">NIES-80</strain>
    </source>
</reference>